<dbReference type="InterPro" id="IPR002018">
    <property type="entry name" value="CarbesteraseB"/>
</dbReference>
<evidence type="ECO:0000259" key="2">
    <source>
        <dbReference type="Pfam" id="PF00135"/>
    </source>
</evidence>
<dbReference type="EMBL" id="JARBHB010000006">
    <property type="protein sequence ID" value="KAJ8881034.1"/>
    <property type="molecule type" value="Genomic_DNA"/>
</dbReference>
<reference evidence="3 4" key="1">
    <citation type="submission" date="2023-02" db="EMBL/GenBank/DDBJ databases">
        <title>LHISI_Scaffold_Assembly.</title>
        <authorList>
            <person name="Stuart O.P."/>
            <person name="Cleave R."/>
            <person name="Magrath M.J.L."/>
            <person name="Mikheyev A.S."/>
        </authorList>
    </citation>
    <scope>NUCLEOTIDE SEQUENCE [LARGE SCALE GENOMIC DNA]</scope>
    <source>
        <strain evidence="3">Daus_M_001</strain>
        <tissue evidence="3">Leg muscle</tissue>
    </source>
</reference>
<name>A0ABQ9H9R2_9NEOP</name>
<evidence type="ECO:0000313" key="3">
    <source>
        <dbReference type="EMBL" id="KAJ8881034.1"/>
    </source>
</evidence>
<proteinExistence type="predicted"/>
<feature type="domain" description="Carboxylesterase type B" evidence="2">
    <location>
        <begin position="235"/>
        <end position="276"/>
    </location>
</feature>
<keyword evidence="1" id="KW-0325">Glycoprotein</keyword>
<dbReference type="Proteomes" id="UP001159363">
    <property type="component" value="Chromosome 5"/>
</dbReference>
<keyword evidence="4" id="KW-1185">Reference proteome</keyword>
<evidence type="ECO:0000313" key="4">
    <source>
        <dbReference type="Proteomes" id="UP001159363"/>
    </source>
</evidence>
<dbReference type="InterPro" id="IPR029058">
    <property type="entry name" value="AB_hydrolase_fold"/>
</dbReference>
<organism evidence="3 4">
    <name type="scientific">Dryococelus australis</name>
    <dbReference type="NCBI Taxonomy" id="614101"/>
    <lineage>
        <taxon>Eukaryota</taxon>
        <taxon>Metazoa</taxon>
        <taxon>Ecdysozoa</taxon>
        <taxon>Arthropoda</taxon>
        <taxon>Hexapoda</taxon>
        <taxon>Insecta</taxon>
        <taxon>Pterygota</taxon>
        <taxon>Neoptera</taxon>
        <taxon>Polyneoptera</taxon>
        <taxon>Phasmatodea</taxon>
        <taxon>Verophasmatodea</taxon>
        <taxon>Anareolatae</taxon>
        <taxon>Phasmatidae</taxon>
        <taxon>Eurycanthinae</taxon>
        <taxon>Dryococelus</taxon>
    </lineage>
</organism>
<comment type="caution">
    <text evidence="3">The sequence shown here is derived from an EMBL/GenBank/DDBJ whole genome shotgun (WGS) entry which is preliminary data.</text>
</comment>
<sequence>MRPENVIPALKLDSSIISDSVLAAQRIATKRIALLWSQLRSSQSNSRPTSRPSCIQSENGCAHIEGRNRHASLSLHATLRNYFVAAVAERFGCSPPTNAFQSPAGPLPDFRKWESCRTVSLVGGFCLGSPVFSALAIRRCSILTTFHTNWLSRLLLTLPRIAYTHSLRTSVDTRRVTRRWSLAVSAIVAEEGDGGGYKAMFDGAARSVGAMLWWCVCVQLVVAAAVVAEGDGPLLVTTQQGVLRGSVLRSRLGRNIYSFRGVRFAQPPVGALRFQQEPECGREKQCNAATHERAAKHSLHTCCDVKWPMCNRGNYLV</sequence>
<dbReference type="SUPFAM" id="SSF53474">
    <property type="entry name" value="alpha/beta-Hydrolases"/>
    <property type="match status" value="1"/>
</dbReference>
<dbReference type="Pfam" id="PF00135">
    <property type="entry name" value="COesterase"/>
    <property type="match status" value="1"/>
</dbReference>
<protein>
    <recommendedName>
        <fullName evidence="2">Carboxylesterase type B domain-containing protein</fullName>
    </recommendedName>
</protein>
<evidence type="ECO:0000256" key="1">
    <source>
        <dbReference type="ARBA" id="ARBA00023180"/>
    </source>
</evidence>
<gene>
    <name evidence="3" type="ORF">PR048_017507</name>
</gene>
<dbReference type="Gene3D" id="3.40.50.1820">
    <property type="entry name" value="alpha/beta hydrolase"/>
    <property type="match status" value="1"/>
</dbReference>
<accession>A0ABQ9H9R2</accession>